<name>A0ABQ5J5E1_9ASTR</name>
<keyword evidence="2" id="KW-1185">Reference proteome</keyword>
<evidence type="ECO:0000313" key="2">
    <source>
        <dbReference type="Proteomes" id="UP001151760"/>
    </source>
</evidence>
<comment type="caution">
    <text evidence="1">The sequence shown here is derived from an EMBL/GenBank/DDBJ whole genome shotgun (WGS) entry which is preliminary data.</text>
</comment>
<organism evidence="1 2">
    <name type="scientific">Tanacetum coccineum</name>
    <dbReference type="NCBI Taxonomy" id="301880"/>
    <lineage>
        <taxon>Eukaryota</taxon>
        <taxon>Viridiplantae</taxon>
        <taxon>Streptophyta</taxon>
        <taxon>Embryophyta</taxon>
        <taxon>Tracheophyta</taxon>
        <taxon>Spermatophyta</taxon>
        <taxon>Magnoliopsida</taxon>
        <taxon>eudicotyledons</taxon>
        <taxon>Gunneridae</taxon>
        <taxon>Pentapetalae</taxon>
        <taxon>asterids</taxon>
        <taxon>campanulids</taxon>
        <taxon>Asterales</taxon>
        <taxon>Asteraceae</taxon>
        <taxon>Asteroideae</taxon>
        <taxon>Anthemideae</taxon>
        <taxon>Anthemidinae</taxon>
        <taxon>Tanacetum</taxon>
    </lineage>
</organism>
<protein>
    <submittedName>
        <fullName evidence="1">Uncharacterized protein</fullName>
    </submittedName>
</protein>
<gene>
    <name evidence="1" type="ORF">Tco_1122849</name>
</gene>
<sequence length="196" mass="21781">MALWQSQMEDHTSDSQIGTDCERQDLSLCVMLSVGVALFSVSTPCSAYSKVFMGDIYRDHVVSCAGIIGIKHRHNVVRDTLVDICFWSGILAGKEVDIGLGIGVITDRAVIDAAHRKRVKYEAKYANIIYGFLPFSFSSFRELEKDAVTLLKRIRRFSETQDIGARAAAHIFNRISFTIAKGVGAQIVSWLSFTLL</sequence>
<accession>A0ABQ5J5E1</accession>
<dbReference type="Proteomes" id="UP001151760">
    <property type="component" value="Unassembled WGS sequence"/>
</dbReference>
<dbReference type="PANTHER" id="PTHR48462:SF1">
    <property type="entry name" value="PROTEIN, PUTATIVE-RELATED"/>
    <property type="match status" value="1"/>
</dbReference>
<dbReference type="PANTHER" id="PTHR48462">
    <property type="entry name" value="PROTEIN, PUTATIVE-RELATED"/>
    <property type="match status" value="1"/>
</dbReference>
<dbReference type="EMBL" id="BQNB010021440">
    <property type="protein sequence ID" value="GJU06419.1"/>
    <property type="molecule type" value="Genomic_DNA"/>
</dbReference>
<reference evidence="1" key="2">
    <citation type="submission" date="2022-01" db="EMBL/GenBank/DDBJ databases">
        <authorList>
            <person name="Yamashiro T."/>
            <person name="Shiraishi A."/>
            <person name="Satake H."/>
            <person name="Nakayama K."/>
        </authorList>
    </citation>
    <scope>NUCLEOTIDE SEQUENCE</scope>
</reference>
<evidence type="ECO:0000313" key="1">
    <source>
        <dbReference type="EMBL" id="GJU06419.1"/>
    </source>
</evidence>
<reference evidence="1" key="1">
    <citation type="journal article" date="2022" name="Int. J. Mol. Sci.">
        <title>Draft Genome of Tanacetum Coccineum: Genomic Comparison of Closely Related Tanacetum-Family Plants.</title>
        <authorList>
            <person name="Yamashiro T."/>
            <person name="Shiraishi A."/>
            <person name="Nakayama K."/>
            <person name="Satake H."/>
        </authorList>
    </citation>
    <scope>NUCLEOTIDE SEQUENCE</scope>
</reference>
<proteinExistence type="predicted"/>